<dbReference type="Proteomes" id="UP001594351">
    <property type="component" value="Unassembled WGS sequence"/>
</dbReference>
<dbReference type="PANTHER" id="PTHR33495">
    <property type="entry name" value="ANTI-SIGMA FACTOR ANTAGONIST TM_1081-RELATED-RELATED"/>
    <property type="match status" value="1"/>
</dbReference>
<gene>
    <name evidence="2" type="ORF">ACFL27_07760</name>
</gene>
<dbReference type="Pfam" id="PF01740">
    <property type="entry name" value="STAS"/>
    <property type="match status" value="1"/>
</dbReference>
<name>A0ABV6YV50_UNCC1</name>
<dbReference type="PROSITE" id="PS50801">
    <property type="entry name" value="STAS"/>
    <property type="match status" value="1"/>
</dbReference>
<comment type="caution">
    <text evidence="2">The sequence shown here is derived from an EMBL/GenBank/DDBJ whole genome shotgun (WGS) entry which is preliminary data.</text>
</comment>
<dbReference type="InterPro" id="IPR036513">
    <property type="entry name" value="STAS_dom_sf"/>
</dbReference>
<protein>
    <submittedName>
        <fullName evidence="2">STAS domain-containing protein</fullName>
    </submittedName>
</protein>
<accession>A0ABV6YV50</accession>
<evidence type="ECO:0000313" key="3">
    <source>
        <dbReference type="Proteomes" id="UP001594351"/>
    </source>
</evidence>
<dbReference type="CDD" id="cd07043">
    <property type="entry name" value="STAS_anti-anti-sigma_factors"/>
    <property type="match status" value="1"/>
</dbReference>
<sequence>MSTVFSVQMKEKNGISIIIPNGYIDAESQEGLEQVFEKVKASGNTKMLFNFSETKKINSTGMSLILYLLQESMNSGIKVHFSNLSRINQKLFSMIGIDEFGEMFHDEADALASFG</sequence>
<feature type="domain" description="STAS" evidence="1">
    <location>
        <begin position="5"/>
        <end position="114"/>
    </location>
</feature>
<dbReference type="Gene3D" id="3.30.750.24">
    <property type="entry name" value="STAS domain"/>
    <property type="match status" value="1"/>
</dbReference>
<dbReference type="InterPro" id="IPR002645">
    <property type="entry name" value="STAS_dom"/>
</dbReference>
<organism evidence="2 3">
    <name type="scientific">candidate division CSSED10-310 bacterium</name>
    <dbReference type="NCBI Taxonomy" id="2855610"/>
    <lineage>
        <taxon>Bacteria</taxon>
        <taxon>Bacteria division CSSED10-310</taxon>
    </lineage>
</organism>
<dbReference type="PANTHER" id="PTHR33495:SF6">
    <property type="entry name" value="ANTI-SIGMA FACTOR ANTAGONIST"/>
    <property type="match status" value="1"/>
</dbReference>
<dbReference type="SUPFAM" id="SSF52091">
    <property type="entry name" value="SpoIIaa-like"/>
    <property type="match status" value="1"/>
</dbReference>
<dbReference type="EMBL" id="JBHPBY010000074">
    <property type="protein sequence ID" value="MFC1850071.1"/>
    <property type="molecule type" value="Genomic_DNA"/>
</dbReference>
<reference evidence="2 3" key="1">
    <citation type="submission" date="2024-09" db="EMBL/GenBank/DDBJ databases">
        <title>Laminarin stimulates single cell rates of sulfate reduction while oxygen inhibits transcriptomic activity in coastal marine sediment.</title>
        <authorList>
            <person name="Lindsay M."/>
            <person name="Orcutt B."/>
            <person name="Emerson D."/>
            <person name="Stepanauskas R."/>
            <person name="D'Angelo T."/>
        </authorList>
    </citation>
    <scope>NUCLEOTIDE SEQUENCE [LARGE SCALE GENOMIC DNA]</scope>
    <source>
        <strain evidence="2">SAG AM-311-K15</strain>
    </source>
</reference>
<keyword evidence="3" id="KW-1185">Reference proteome</keyword>
<evidence type="ECO:0000259" key="1">
    <source>
        <dbReference type="PROSITE" id="PS50801"/>
    </source>
</evidence>
<proteinExistence type="predicted"/>
<evidence type="ECO:0000313" key="2">
    <source>
        <dbReference type="EMBL" id="MFC1850071.1"/>
    </source>
</evidence>